<dbReference type="Proteomes" id="UP000719412">
    <property type="component" value="Unassembled WGS sequence"/>
</dbReference>
<evidence type="ECO:0000256" key="5">
    <source>
        <dbReference type="ARBA" id="ARBA00022741"/>
    </source>
</evidence>
<dbReference type="SUPFAM" id="SSF90123">
    <property type="entry name" value="ABC transporter transmembrane region"/>
    <property type="match status" value="1"/>
</dbReference>
<dbReference type="GO" id="GO:0005524">
    <property type="term" value="F:ATP binding"/>
    <property type="evidence" value="ECO:0007669"/>
    <property type="project" value="UniProtKB-KW"/>
</dbReference>
<reference evidence="12" key="2">
    <citation type="submission" date="2021-08" db="EMBL/GenBank/DDBJ databases">
        <authorList>
            <person name="Eriksson T."/>
        </authorList>
    </citation>
    <scope>NUCLEOTIDE SEQUENCE</scope>
    <source>
        <strain evidence="12">Stoneville</strain>
        <tissue evidence="12">Whole head</tissue>
    </source>
</reference>
<reference evidence="12" key="1">
    <citation type="journal article" date="2020" name="J Insects Food Feed">
        <title>The yellow mealworm (Tenebrio molitor) genome: a resource for the emerging insects as food and feed industry.</title>
        <authorList>
            <person name="Eriksson T."/>
            <person name="Andere A."/>
            <person name="Kelstrup H."/>
            <person name="Emery V."/>
            <person name="Picard C."/>
        </authorList>
    </citation>
    <scope>NUCLEOTIDE SEQUENCE</scope>
    <source>
        <strain evidence="12">Stoneville</strain>
        <tissue evidence="12">Whole head</tissue>
    </source>
</reference>
<name>A0A8J6HX64_TENMO</name>
<dbReference type="GO" id="GO:0140359">
    <property type="term" value="F:ABC-type transporter activity"/>
    <property type="evidence" value="ECO:0007669"/>
    <property type="project" value="InterPro"/>
</dbReference>
<dbReference type="Pfam" id="PF00005">
    <property type="entry name" value="ABC_tran"/>
    <property type="match status" value="1"/>
</dbReference>
<evidence type="ECO:0000256" key="9">
    <source>
        <dbReference type="SAM" id="Phobius"/>
    </source>
</evidence>
<keyword evidence="3 9" id="KW-0812">Transmembrane</keyword>
<evidence type="ECO:0000259" key="10">
    <source>
        <dbReference type="PROSITE" id="PS50893"/>
    </source>
</evidence>
<dbReference type="PROSITE" id="PS00211">
    <property type="entry name" value="ABC_TRANSPORTER_1"/>
    <property type="match status" value="1"/>
</dbReference>
<keyword evidence="6" id="KW-0067">ATP-binding</keyword>
<evidence type="ECO:0000256" key="1">
    <source>
        <dbReference type="ARBA" id="ARBA00004370"/>
    </source>
</evidence>
<comment type="subcellular location">
    <subcellularLocation>
        <location evidence="1">Membrane</location>
    </subcellularLocation>
</comment>
<evidence type="ECO:0000256" key="2">
    <source>
        <dbReference type="ARBA" id="ARBA00022448"/>
    </source>
</evidence>
<feature type="transmembrane region" description="Helical" evidence="9">
    <location>
        <begin position="122"/>
        <end position="142"/>
    </location>
</feature>
<dbReference type="Gene3D" id="3.40.50.300">
    <property type="entry name" value="P-loop containing nucleotide triphosphate hydrolases"/>
    <property type="match status" value="1"/>
</dbReference>
<evidence type="ECO:0000256" key="3">
    <source>
        <dbReference type="ARBA" id="ARBA00022692"/>
    </source>
</evidence>
<keyword evidence="13" id="KW-1185">Reference proteome</keyword>
<proteinExistence type="predicted"/>
<dbReference type="Pfam" id="PF00664">
    <property type="entry name" value="ABC_membrane"/>
    <property type="match status" value="1"/>
</dbReference>
<dbReference type="SMART" id="SM00382">
    <property type="entry name" value="AAA"/>
    <property type="match status" value="1"/>
</dbReference>
<comment type="caution">
    <text evidence="12">The sequence shown here is derived from an EMBL/GenBank/DDBJ whole genome shotgun (WGS) entry which is preliminary data.</text>
</comment>
<dbReference type="InterPro" id="IPR027417">
    <property type="entry name" value="P-loop_NTPase"/>
</dbReference>
<dbReference type="SUPFAM" id="SSF52540">
    <property type="entry name" value="P-loop containing nucleoside triphosphate hydrolases"/>
    <property type="match status" value="1"/>
</dbReference>
<dbReference type="EMBL" id="JABDTM020007958">
    <property type="protein sequence ID" value="KAH0821411.1"/>
    <property type="molecule type" value="Genomic_DNA"/>
</dbReference>
<keyword evidence="5" id="KW-0547">Nucleotide-binding</keyword>
<feature type="domain" description="ABC transmembrane type-1" evidence="11">
    <location>
        <begin position="22"/>
        <end position="172"/>
    </location>
</feature>
<dbReference type="InterPro" id="IPR017871">
    <property type="entry name" value="ABC_transporter-like_CS"/>
</dbReference>
<dbReference type="Gene3D" id="1.20.1560.10">
    <property type="entry name" value="ABC transporter type 1, transmembrane domain"/>
    <property type="match status" value="1"/>
</dbReference>
<dbReference type="GO" id="GO:0016887">
    <property type="term" value="F:ATP hydrolysis activity"/>
    <property type="evidence" value="ECO:0007669"/>
    <property type="project" value="InterPro"/>
</dbReference>
<dbReference type="InterPro" id="IPR003439">
    <property type="entry name" value="ABC_transporter-like_ATP-bd"/>
</dbReference>
<feature type="transmembrane region" description="Helical" evidence="9">
    <location>
        <begin position="47"/>
        <end position="70"/>
    </location>
</feature>
<feature type="transmembrane region" description="Helical" evidence="9">
    <location>
        <begin position="7"/>
        <end position="27"/>
    </location>
</feature>
<accession>A0A8J6HX64</accession>
<dbReference type="InterPro" id="IPR003593">
    <property type="entry name" value="AAA+_ATPase"/>
</dbReference>
<dbReference type="PROSITE" id="PS50929">
    <property type="entry name" value="ABC_TM1F"/>
    <property type="match status" value="1"/>
</dbReference>
<dbReference type="AlphaFoldDB" id="A0A8J6HX64"/>
<dbReference type="GO" id="GO:0016020">
    <property type="term" value="C:membrane"/>
    <property type="evidence" value="ECO:0007669"/>
    <property type="project" value="UniProtKB-SubCell"/>
</dbReference>
<dbReference type="InterPro" id="IPR011527">
    <property type="entry name" value="ABC1_TM_dom"/>
</dbReference>
<dbReference type="InterPro" id="IPR050173">
    <property type="entry name" value="ABC_transporter_C-like"/>
</dbReference>
<evidence type="ECO:0000313" key="13">
    <source>
        <dbReference type="Proteomes" id="UP000719412"/>
    </source>
</evidence>
<evidence type="ECO:0000256" key="6">
    <source>
        <dbReference type="ARBA" id="ARBA00022840"/>
    </source>
</evidence>
<sequence>MFGFRLILHGVLFCPVDIAVCLLPTIFLKDLLNYFTLQQSSTTKKEALFNGLIISLVFFIRALSFTTLLLELTSLAMKFRIACSSLIYRKLLKMKSTTIQKFSLGQIVNLLSNDIEKIDRGVVFFNFLWIGPLKVIITAYYLVVTYGYSSIVGMAVPVLFLFIQKLMASIRRIEQFLLLEQKHTSNLPLLLESSFHNVDRNINKGAEESDQIFGVSLRNVNAKWDITSSNSNLTDVTITATSGELVAVVGAAGSGKSTLLQVILKEIPNLSGNLNIRGSLSYAPQEPWIFTGTLRENILFGEDMDERKYQEVIRACCLEQDISRFSFGDNTLVGEKGVMLSGGQKARVSLARAIYRDADVYLLDDPLSAVDVHVANIIFYECIRKHLKNKCVILVTHQVQFLENVDKVLLLDKGRVTASGNYSKIEGLIKKAVENCTEKDSSANIIPLKEYDRPSETHEDRGSETLNPYKSYCLAGHGWTTTCLLVIFFAFTQVLVNLYDCCLQIWVDGKEGSANSNTKIQNFLDDTHVLKKSNFHSYDCFG</sequence>
<dbReference type="FunFam" id="3.40.50.300:FF:000973">
    <property type="entry name" value="Multidrug resistance-associated protein 4"/>
    <property type="match status" value="1"/>
</dbReference>
<dbReference type="PANTHER" id="PTHR24223">
    <property type="entry name" value="ATP-BINDING CASSETTE SUB-FAMILY C"/>
    <property type="match status" value="1"/>
</dbReference>
<organism evidence="12 13">
    <name type="scientific">Tenebrio molitor</name>
    <name type="common">Yellow mealworm beetle</name>
    <dbReference type="NCBI Taxonomy" id="7067"/>
    <lineage>
        <taxon>Eukaryota</taxon>
        <taxon>Metazoa</taxon>
        <taxon>Ecdysozoa</taxon>
        <taxon>Arthropoda</taxon>
        <taxon>Hexapoda</taxon>
        <taxon>Insecta</taxon>
        <taxon>Pterygota</taxon>
        <taxon>Neoptera</taxon>
        <taxon>Endopterygota</taxon>
        <taxon>Coleoptera</taxon>
        <taxon>Polyphaga</taxon>
        <taxon>Cucujiformia</taxon>
        <taxon>Tenebrionidae</taxon>
        <taxon>Tenebrio</taxon>
    </lineage>
</organism>
<gene>
    <name evidence="12" type="ORF">GEV33_001381</name>
</gene>
<evidence type="ECO:0000313" key="12">
    <source>
        <dbReference type="EMBL" id="KAH0821411.1"/>
    </source>
</evidence>
<keyword evidence="2" id="KW-0813">Transport</keyword>
<dbReference type="CDD" id="cd03250">
    <property type="entry name" value="ABCC_MRP_domain1"/>
    <property type="match status" value="1"/>
</dbReference>
<feature type="domain" description="ABC transporter" evidence="10">
    <location>
        <begin position="215"/>
        <end position="438"/>
    </location>
</feature>
<evidence type="ECO:0000256" key="4">
    <source>
        <dbReference type="ARBA" id="ARBA00022737"/>
    </source>
</evidence>
<keyword evidence="8 9" id="KW-0472">Membrane</keyword>
<evidence type="ECO:0000256" key="7">
    <source>
        <dbReference type="ARBA" id="ARBA00022989"/>
    </source>
</evidence>
<protein>
    <submittedName>
        <fullName evidence="12">Uncharacterized protein</fullName>
    </submittedName>
</protein>
<keyword evidence="7 9" id="KW-1133">Transmembrane helix</keyword>
<evidence type="ECO:0000256" key="8">
    <source>
        <dbReference type="ARBA" id="ARBA00023136"/>
    </source>
</evidence>
<dbReference type="PANTHER" id="PTHR24223:SF448">
    <property type="entry name" value="FI20146P1-RELATED"/>
    <property type="match status" value="1"/>
</dbReference>
<dbReference type="InterPro" id="IPR036640">
    <property type="entry name" value="ABC1_TM_sf"/>
</dbReference>
<evidence type="ECO:0000259" key="11">
    <source>
        <dbReference type="PROSITE" id="PS50929"/>
    </source>
</evidence>
<dbReference type="PROSITE" id="PS50893">
    <property type="entry name" value="ABC_TRANSPORTER_2"/>
    <property type="match status" value="1"/>
</dbReference>
<keyword evidence="4" id="KW-0677">Repeat</keyword>
<feature type="transmembrane region" description="Helical" evidence="9">
    <location>
        <begin position="148"/>
        <end position="168"/>
    </location>
</feature>